<dbReference type="VEuPathDB" id="TriTrypDB:BSAL_82885"/>
<name>A0A0S4J640_BODSA</name>
<proteinExistence type="predicted"/>
<accession>A0A0S4J640</accession>
<dbReference type="AlphaFoldDB" id="A0A0S4J640"/>
<evidence type="ECO:0000313" key="1">
    <source>
        <dbReference type="EMBL" id="CUG67491.1"/>
    </source>
</evidence>
<gene>
    <name evidence="1" type="ORF">BSAL_82885</name>
</gene>
<protein>
    <submittedName>
        <fullName evidence="1">Uncharacterized protein</fullName>
    </submittedName>
</protein>
<feature type="non-terminal residue" evidence="1">
    <location>
        <position position="1"/>
    </location>
</feature>
<keyword evidence="2" id="KW-1185">Reference proteome</keyword>
<reference evidence="2" key="1">
    <citation type="submission" date="2015-09" db="EMBL/GenBank/DDBJ databases">
        <authorList>
            <consortium name="Pathogen Informatics"/>
        </authorList>
    </citation>
    <scope>NUCLEOTIDE SEQUENCE [LARGE SCALE GENOMIC DNA]</scope>
    <source>
        <strain evidence="2">Lake Konstanz</strain>
    </source>
</reference>
<dbReference type="EMBL" id="CYKH01000929">
    <property type="protein sequence ID" value="CUG67491.1"/>
    <property type="molecule type" value="Genomic_DNA"/>
</dbReference>
<sequence>YRVLFNKTSKGAPLLRDPASQTAILSPVTFMQMTPFNGTEQYAYYAQGVVIQCTVQECVETGIPDFILYEGGTLGTTTANLYDYRAGRGGLISQAWTSSQQYLLTEAVLNELRAYQQGVLYDFLGYWSGAAPEPMMLSWLQLFQYSAQ</sequence>
<organism evidence="1 2">
    <name type="scientific">Bodo saltans</name>
    <name type="common">Flagellated protozoan</name>
    <dbReference type="NCBI Taxonomy" id="75058"/>
    <lineage>
        <taxon>Eukaryota</taxon>
        <taxon>Discoba</taxon>
        <taxon>Euglenozoa</taxon>
        <taxon>Kinetoplastea</taxon>
        <taxon>Metakinetoplastina</taxon>
        <taxon>Eubodonida</taxon>
        <taxon>Bodonidae</taxon>
        <taxon>Bodo</taxon>
    </lineage>
</organism>
<evidence type="ECO:0000313" key="2">
    <source>
        <dbReference type="Proteomes" id="UP000051952"/>
    </source>
</evidence>
<dbReference type="Proteomes" id="UP000051952">
    <property type="component" value="Unassembled WGS sequence"/>
</dbReference>